<dbReference type="InterPro" id="IPR002909">
    <property type="entry name" value="IPT_dom"/>
</dbReference>
<dbReference type="RefSeq" id="WP_092848849.1">
    <property type="nucleotide sequence ID" value="NZ_FOMI01000002.1"/>
</dbReference>
<dbReference type="EMBL" id="FOMI01000002">
    <property type="protein sequence ID" value="SFC92856.1"/>
    <property type="molecule type" value="Genomic_DNA"/>
</dbReference>
<dbReference type="GO" id="GO:0031012">
    <property type="term" value="C:extracellular matrix"/>
    <property type="evidence" value="ECO:0007669"/>
    <property type="project" value="InterPro"/>
</dbReference>
<dbReference type="STRING" id="870482.SAMN04487987_10221"/>
<feature type="domain" description="Peptidase M10 metallopeptidase" evidence="6">
    <location>
        <begin position="418"/>
        <end position="485"/>
    </location>
</feature>
<dbReference type="Pfam" id="PF00413">
    <property type="entry name" value="Peptidase_M10"/>
    <property type="match status" value="1"/>
</dbReference>
<dbReference type="GO" id="GO:0008270">
    <property type="term" value="F:zinc ion binding"/>
    <property type="evidence" value="ECO:0007669"/>
    <property type="project" value="InterPro"/>
</dbReference>
<evidence type="ECO:0000313" key="10">
    <source>
        <dbReference type="Proteomes" id="UP000199439"/>
    </source>
</evidence>
<proteinExistence type="predicted"/>
<dbReference type="InterPro" id="IPR024079">
    <property type="entry name" value="MetalloPept_cat_dom_sf"/>
</dbReference>
<sequence length="600" mass="66307">MKKYILLSLLIIVNLKALSAQVLLKKVTLKDQIEKSSFVVEGQVIGKQSFWDANHEKIYTVNTVEVFKVFKGEVKAFVDVITLGGVIDNEAQIVSPSLDLKLSDVGVFTLHDYNGKLKGVSNVSNNVVFSPYGLSQAFYKYDFISNLASNQLITKQGIESTLYKEIESSTKTKFVEVSKFSIKNKLPKQTSAKLFDVANFYPTTISAGTKSILTITGSDFGSIKGKVGFRNADNAGGNFIDALDTQVLTWTDIQIEVEVPSQAGTGELRITLNNGSSYLTDNALKINYAQNNIVSNGIAYPAQLVDDNGNGGYTWQMSAHLAQTKGVKEAFKLALDTWSCETKMNWELDEDNLATNSNAIHKAINDNKNVISFDSSESSNPEEQLPDLVLGQRTSYYVSCSETINGVSRLVWYVKEFDIVFDGDADWNFSLNPPSTVQFDFQSVALHELGHCRQIDHVIDTNDLMHFEIAKEEVLRTLNNDNIEAAALVQASSTSQPICSQPILKDSPKNCSLSIQDNNLSTSVKMYPNPTNGNLFISHDSSINIEKIVVYDVSGRFIYNNFVKNSSGPKAINLKNASKGMYFVDIYSGNTVLTKKLLID</sequence>
<dbReference type="InterPro" id="IPR014756">
    <property type="entry name" value="Ig_E-set"/>
</dbReference>
<evidence type="ECO:0000259" key="6">
    <source>
        <dbReference type="Pfam" id="PF00413"/>
    </source>
</evidence>
<gene>
    <name evidence="9" type="ORF">SAMN04487987_10221</name>
</gene>
<evidence type="ECO:0000256" key="4">
    <source>
        <dbReference type="ARBA" id="ARBA00022801"/>
    </source>
</evidence>
<protein>
    <submittedName>
        <fullName evidence="9">Por secretion system C-terminal sorting domain-containing protein</fullName>
    </submittedName>
</protein>
<dbReference type="InterPro" id="IPR001818">
    <property type="entry name" value="Pept_M10_metallopeptidase"/>
</dbReference>
<keyword evidence="3" id="KW-0732">Signal</keyword>
<dbReference type="Proteomes" id="UP000199439">
    <property type="component" value="Unassembled WGS sequence"/>
</dbReference>
<dbReference type="InterPro" id="IPR026444">
    <property type="entry name" value="Secre_tail"/>
</dbReference>
<keyword evidence="1" id="KW-0645">Protease</keyword>
<feature type="domain" description="Secretion system C-terminal sorting" evidence="8">
    <location>
        <begin position="526"/>
        <end position="599"/>
    </location>
</feature>
<evidence type="ECO:0000256" key="5">
    <source>
        <dbReference type="ARBA" id="ARBA00022833"/>
    </source>
</evidence>
<dbReference type="NCBIfam" id="TIGR04183">
    <property type="entry name" value="Por_Secre_tail"/>
    <property type="match status" value="1"/>
</dbReference>
<dbReference type="GO" id="GO:0006508">
    <property type="term" value="P:proteolysis"/>
    <property type="evidence" value="ECO:0007669"/>
    <property type="project" value="UniProtKB-KW"/>
</dbReference>
<keyword evidence="5" id="KW-0862">Zinc</keyword>
<accession>A0A1I1N693</accession>
<keyword evidence="2" id="KW-0479">Metal-binding</keyword>
<dbReference type="Pfam" id="PF18962">
    <property type="entry name" value="Por_Secre_tail"/>
    <property type="match status" value="1"/>
</dbReference>
<keyword evidence="4" id="KW-0378">Hydrolase</keyword>
<dbReference type="Gene3D" id="2.60.40.10">
    <property type="entry name" value="Immunoglobulins"/>
    <property type="match status" value="1"/>
</dbReference>
<organism evidence="9 10">
    <name type="scientific">Algibacter pectinivorans</name>
    <dbReference type="NCBI Taxonomy" id="870482"/>
    <lineage>
        <taxon>Bacteria</taxon>
        <taxon>Pseudomonadati</taxon>
        <taxon>Bacteroidota</taxon>
        <taxon>Flavobacteriia</taxon>
        <taxon>Flavobacteriales</taxon>
        <taxon>Flavobacteriaceae</taxon>
        <taxon>Algibacter</taxon>
    </lineage>
</organism>
<dbReference type="GO" id="GO:0004222">
    <property type="term" value="F:metalloendopeptidase activity"/>
    <property type="evidence" value="ECO:0007669"/>
    <property type="project" value="InterPro"/>
</dbReference>
<name>A0A1I1N693_9FLAO</name>
<evidence type="ECO:0000256" key="1">
    <source>
        <dbReference type="ARBA" id="ARBA00022670"/>
    </source>
</evidence>
<dbReference type="OrthoDB" id="7574679at2"/>
<feature type="domain" description="IPT/TIG" evidence="7">
    <location>
        <begin position="199"/>
        <end position="280"/>
    </location>
</feature>
<evidence type="ECO:0000256" key="3">
    <source>
        <dbReference type="ARBA" id="ARBA00022729"/>
    </source>
</evidence>
<evidence type="ECO:0000259" key="7">
    <source>
        <dbReference type="Pfam" id="PF01833"/>
    </source>
</evidence>
<dbReference type="Gene3D" id="3.40.390.10">
    <property type="entry name" value="Collagenase (Catalytic Domain)"/>
    <property type="match status" value="1"/>
</dbReference>
<reference evidence="10" key="1">
    <citation type="submission" date="2016-10" db="EMBL/GenBank/DDBJ databases">
        <authorList>
            <person name="Varghese N."/>
            <person name="Submissions S."/>
        </authorList>
    </citation>
    <scope>NUCLEOTIDE SEQUENCE [LARGE SCALE GENOMIC DNA]</scope>
    <source>
        <strain evidence="10">DSM 25730</strain>
    </source>
</reference>
<keyword evidence="10" id="KW-1185">Reference proteome</keyword>
<evidence type="ECO:0000259" key="8">
    <source>
        <dbReference type="Pfam" id="PF18962"/>
    </source>
</evidence>
<dbReference type="SUPFAM" id="SSF81296">
    <property type="entry name" value="E set domains"/>
    <property type="match status" value="1"/>
</dbReference>
<dbReference type="Pfam" id="PF01833">
    <property type="entry name" value="TIG"/>
    <property type="match status" value="1"/>
</dbReference>
<dbReference type="InterPro" id="IPR013783">
    <property type="entry name" value="Ig-like_fold"/>
</dbReference>
<evidence type="ECO:0000313" key="9">
    <source>
        <dbReference type="EMBL" id="SFC92856.1"/>
    </source>
</evidence>
<evidence type="ECO:0000256" key="2">
    <source>
        <dbReference type="ARBA" id="ARBA00022723"/>
    </source>
</evidence>
<dbReference type="SUPFAM" id="SSF55486">
    <property type="entry name" value="Metalloproteases ('zincins'), catalytic domain"/>
    <property type="match status" value="1"/>
</dbReference>
<dbReference type="AlphaFoldDB" id="A0A1I1N693"/>